<proteinExistence type="inferred from homology"/>
<protein>
    <recommendedName>
        <fullName evidence="2">Type II secretion system protein H</fullName>
    </recommendedName>
    <alternativeName>
        <fullName evidence="10">General secretion pathway protein H</fullName>
    </alternativeName>
</protein>
<dbReference type="Gene3D" id="3.55.40.10">
    <property type="entry name" value="minor pseudopilin epsh domain"/>
    <property type="match status" value="1"/>
</dbReference>
<keyword evidence="3" id="KW-1003">Cell membrane</keyword>
<dbReference type="EMBL" id="JABCSC020000001">
    <property type="protein sequence ID" value="NSL54094.1"/>
    <property type="molecule type" value="Genomic_DNA"/>
</dbReference>
<evidence type="ECO:0000256" key="8">
    <source>
        <dbReference type="ARBA" id="ARBA00023136"/>
    </source>
</evidence>
<keyword evidence="4" id="KW-0488">Methylation</keyword>
<dbReference type="SUPFAM" id="SSF54523">
    <property type="entry name" value="Pili subunits"/>
    <property type="match status" value="1"/>
</dbReference>
<dbReference type="InterPro" id="IPR012902">
    <property type="entry name" value="N_methyl_site"/>
</dbReference>
<evidence type="ECO:0000256" key="3">
    <source>
        <dbReference type="ARBA" id="ARBA00022475"/>
    </source>
</evidence>
<evidence type="ECO:0000256" key="6">
    <source>
        <dbReference type="ARBA" id="ARBA00022692"/>
    </source>
</evidence>
<dbReference type="InterPro" id="IPR022346">
    <property type="entry name" value="T2SS_GspH"/>
</dbReference>
<keyword evidence="6 11" id="KW-0812">Transmembrane</keyword>
<dbReference type="InterPro" id="IPR045584">
    <property type="entry name" value="Pilin-like"/>
</dbReference>
<evidence type="ECO:0000256" key="10">
    <source>
        <dbReference type="ARBA" id="ARBA00030775"/>
    </source>
</evidence>
<dbReference type="Proteomes" id="UP000778523">
    <property type="component" value="Unassembled WGS sequence"/>
</dbReference>
<evidence type="ECO:0000313" key="14">
    <source>
        <dbReference type="Proteomes" id="UP000778523"/>
    </source>
</evidence>
<evidence type="ECO:0000256" key="2">
    <source>
        <dbReference type="ARBA" id="ARBA00021549"/>
    </source>
</evidence>
<evidence type="ECO:0000256" key="5">
    <source>
        <dbReference type="ARBA" id="ARBA00022519"/>
    </source>
</evidence>
<evidence type="ECO:0000256" key="4">
    <source>
        <dbReference type="ARBA" id="ARBA00022481"/>
    </source>
</evidence>
<organism evidence="13 14">
    <name type="scientific">Uliginosibacterium aquaticum</name>
    <dbReference type="NCBI Taxonomy" id="2731212"/>
    <lineage>
        <taxon>Bacteria</taxon>
        <taxon>Pseudomonadati</taxon>
        <taxon>Pseudomonadota</taxon>
        <taxon>Betaproteobacteria</taxon>
        <taxon>Rhodocyclales</taxon>
        <taxon>Zoogloeaceae</taxon>
        <taxon>Uliginosibacterium</taxon>
    </lineage>
</organism>
<comment type="caution">
    <text evidence="13">The sequence shown here is derived from an EMBL/GenBank/DDBJ whole genome shotgun (WGS) entry which is preliminary data.</text>
</comment>
<comment type="similarity">
    <text evidence="9">Belongs to the GSP H family.</text>
</comment>
<evidence type="ECO:0000256" key="7">
    <source>
        <dbReference type="ARBA" id="ARBA00022989"/>
    </source>
</evidence>
<keyword evidence="8 11" id="KW-0472">Membrane</keyword>
<evidence type="ECO:0000256" key="9">
    <source>
        <dbReference type="ARBA" id="ARBA00025772"/>
    </source>
</evidence>
<feature type="domain" description="General secretion pathway GspH" evidence="12">
    <location>
        <begin position="42"/>
        <end position="150"/>
    </location>
</feature>
<dbReference type="Pfam" id="PF12019">
    <property type="entry name" value="GspH"/>
    <property type="match status" value="1"/>
</dbReference>
<evidence type="ECO:0000259" key="12">
    <source>
        <dbReference type="Pfam" id="PF12019"/>
    </source>
</evidence>
<dbReference type="Pfam" id="PF07963">
    <property type="entry name" value="N_methyl"/>
    <property type="match status" value="1"/>
</dbReference>
<name>A0ABX2IC69_9RHOO</name>
<comment type="subcellular location">
    <subcellularLocation>
        <location evidence="1">Cell inner membrane</location>
        <topology evidence="1">Single-pass membrane protein</topology>
    </subcellularLocation>
</comment>
<keyword evidence="5" id="KW-0997">Cell inner membrane</keyword>
<keyword evidence="7 11" id="KW-1133">Transmembrane helix</keyword>
<reference evidence="13 14" key="1">
    <citation type="submission" date="2020-06" db="EMBL/GenBank/DDBJ databases">
        <title>Draft genome of Uliginosibacterium sp. IMCC34675.</title>
        <authorList>
            <person name="Song J."/>
        </authorList>
    </citation>
    <scope>NUCLEOTIDE SEQUENCE [LARGE SCALE GENOMIC DNA]</scope>
    <source>
        <strain evidence="13 14">IMCC34675</strain>
    </source>
</reference>
<evidence type="ECO:0000256" key="11">
    <source>
        <dbReference type="SAM" id="Phobius"/>
    </source>
</evidence>
<evidence type="ECO:0000256" key="1">
    <source>
        <dbReference type="ARBA" id="ARBA00004377"/>
    </source>
</evidence>
<evidence type="ECO:0000313" key="13">
    <source>
        <dbReference type="EMBL" id="NSL54094.1"/>
    </source>
</evidence>
<gene>
    <name evidence="13" type="ORF">HJ583_003555</name>
</gene>
<dbReference type="PROSITE" id="PS00409">
    <property type="entry name" value="PROKAR_NTER_METHYL"/>
    <property type="match status" value="1"/>
</dbReference>
<sequence length="163" mass="17643">MRRPATGFTLLELLAVMALVLIVLGIAVVRLDDSGERITRGQAEELSIRLEAARDEAVYSARPVAFSSDGAGYQFWLGDSGRKQWMAMPATSDLRPQALRGDVHILKQRVNGRESPLGERLVFAADGLSEPFSLTLEGGQARVQVIADALGRITVETVPDDAP</sequence>
<dbReference type="NCBIfam" id="TIGR02532">
    <property type="entry name" value="IV_pilin_GFxxxE"/>
    <property type="match status" value="1"/>
</dbReference>
<feature type="transmembrane region" description="Helical" evidence="11">
    <location>
        <begin position="6"/>
        <end position="29"/>
    </location>
</feature>
<dbReference type="RefSeq" id="WP_101941499.1">
    <property type="nucleotide sequence ID" value="NZ_JABCSC020000001.1"/>
</dbReference>
<accession>A0ABX2IC69</accession>
<keyword evidence="14" id="KW-1185">Reference proteome</keyword>